<keyword evidence="3" id="KW-1185">Reference proteome</keyword>
<gene>
    <name evidence="2" type="ORF">DEA37_0001893</name>
</gene>
<name>A0A5J4NIH1_9TREM</name>
<keyword evidence="1" id="KW-0732">Signal</keyword>
<accession>A0A5J4NIH1</accession>
<feature type="signal peptide" evidence="1">
    <location>
        <begin position="1"/>
        <end position="18"/>
    </location>
</feature>
<proteinExistence type="predicted"/>
<evidence type="ECO:0000313" key="3">
    <source>
        <dbReference type="Proteomes" id="UP000324629"/>
    </source>
</evidence>
<reference evidence="2 3" key="1">
    <citation type="journal article" date="2019" name="Gigascience">
        <title>Whole-genome sequence of the oriental lung fluke Paragonimus westermani.</title>
        <authorList>
            <person name="Oey H."/>
            <person name="Zakrzewski M."/>
            <person name="Narain K."/>
            <person name="Devi K.R."/>
            <person name="Agatsuma T."/>
            <person name="Nawaratna S."/>
            <person name="Gobert G.N."/>
            <person name="Jones M.K."/>
            <person name="Ragan M.A."/>
            <person name="McManus D.P."/>
            <person name="Krause L."/>
        </authorList>
    </citation>
    <scope>NUCLEOTIDE SEQUENCE [LARGE SCALE GENOMIC DNA]</scope>
    <source>
        <strain evidence="2 3">IND2009</strain>
    </source>
</reference>
<protein>
    <submittedName>
        <fullName evidence="2">Uncharacterized protein</fullName>
    </submittedName>
</protein>
<organism evidence="2 3">
    <name type="scientific">Paragonimus westermani</name>
    <dbReference type="NCBI Taxonomy" id="34504"/>
    <lineage>
        <taxon>Eukaryota</taxon>
        <taxon>Metazoa</taxon>
        <taxon>Spiralia</taxon>
        <taxon>Lophotrochozoa</taxon>
        <taxon>Platyhelminthes</taxon>
        <taxon>Trematoda</taxon>
        <taxon>Digenea</taxon>
        <taxon>Plagiorchiida</taxon>
        <taxon>Troglotremata</taxon>
        <taxon>Troglotrematidae</taxon>
        <taxon>Paragonimus</taxon>
    </lineage>
</organism>
<dbReference type="AlphaFoldDB" id="A0A5J4NIH1"/>
<dbReference type="EMBL" id="QNGE01002713">
    <property type="protein sequence ID" value="KAA3675118.1"/>
    <property type="molecule type" value="Genomic_DNA"/>
</dbReference>
<feature type="chain" id="PRO_5023930494" evidence="1">
    <location>
        <begin position="19"/>
        <end position="431"/>
    </location>
</feature>
<sequence>MFLSALLFLKFSIRYASFLRPNSSFCQLCCLDGGEFYTGWQSLVFKPCSRRITLGKLEVTFQWDVLITVFTDTICRLLITGFLLWLCFSDKSDRYEYLMNTLMLYQRPSESGLNNVVVEHPLLKETHCRILLLLFFPSVIPLFGEEQSTQPIEENSTEVLLMWIKTVFEVPNHKVGTCPTAHDSSSVDCDKNVPVCLQVVKFIEHSTVLLSITLLDVRSEAELEGLCSSVSFVNTWYSAIPFGIPLREIIAEVNASKYFVLKNCIETELTNHDEAEALSVLSFLLNELSQCVPDASNTRSLGLLCEVTLSTLVSHIRKPLPSSVSSCMEGLASNSHFQELVFSSLLPSILLISGHRNSDFVLNLLRTATPHSRLVLLRNPCYFKGCHVFFQCAVFFWQFLAERLVPCPAVSHHITLTRPVAGTRYDSATTK</sequence>
<dbReference type="Proteomes" id="UP000324629">
    <property type="component" value="Unassembled WGS sequence"/>
</dbReference>
<evidence type="ECO:0000256" key="1">
    <source>
        <dbReference type="SAM" id="SignalP"/>
    </source>
</evidence>
<comment type="caution">
    <text evidence="2">The sequence shown here is derived from an EMBL/GenBank/DDBJ whole genome shotgun (WGS) entry which is preliminary data.</text>
</comment>
<evidence type="ECO:0000313" key="2">
    <source>
        <dbReference type="EMBL" id="KAA3675118.1"/>
    </source>
</evidence>